<sequence length="498" mass="54461">MRGTIRSPAGISGMGVYTPPCRVALQDWCAWTGNDWGKVSNVVGSSFRVPSCNENAYTMAATAALRLILNYNVDPARVGFLALGTESASDNSAGAVIVRGMLDKALKELGMPTISRNCEVPEFKHACLGGVYALKSALRYAEVDGEDRVAIVVASDIAEYVLGSTGEQTQGAGSVAMLVEKSPRLAELNTKFSGSGSNYRGSDFRKPHRRHFMKEYQNYMVSGRITDFPVFSGPYSTLVYLDEVAVAVEDMVSKLRCNAVEHYDSLGALFFHRPYHMMPIQAMSFLYARGLARAESEQHKKLFAEICTKSKVEPGDVQAELTKAQNYYEEIEAGTEPTDAFPSTSKVAKALRSEAVFKEFLSAKMSLGSSTMANFGNLYTASLPCWVAAGFEDACMKKLDISGQPMVMVGYGSGDASEAIPMTPVKGWEEAAAKINLTEALGNAVNLTEGQYKRLHNGTMKEDLAADNRRNEFVVDRIGTRNEVAFQDIGIEYYRFLK</sequence>
<dbReference type="PANTHER" id="PTHR43323:SF2">
    <property type="entry name" value="HYDROXYMETHYLGLUTARYL-COA SYNTHASE"/>
    <property type="match status" value="1"/>
</dbReference>
<dbReference type="EMBL" id="HE575321">
    <property type="protein sequence ID" value="CCC92367.1"/>
    <property type="molecule type" value="Genomic_DNA"/>
</dbReference>
<dbReference type="GO" id="GO:0004421">
    <property type="term" value="F:hydroxymethylglutaryl-CoA synthase activity"/>
    <property type="evidence" value="ECO:0007669"/>
    <property type="project" value="TreeGrafter"/>
</dbReference>
<dbReference type="Pfam" id="PF01154">
    <property type="entry name" value="HMG_CoA_synt_N"/>
    <property type="match status" value="1"/>
</dbReference>
<keyword evidence="1" id="KW-0808">Transferase</keyword>
<dbReference type="VEuPathDB" id="TriTrypDB:TcIL3000_8_5930"/>
<proteinExistence type="predicted"/>
<dbReference type="Gene3D" id="3.40.47.10">
    <property type="match status" value="1"/>
</dbReference>
<dbReference type="GO" id="GO:0010142">
    <property type="term" value="P:farnesyl diphosphate biosynthetic process, mevalonate pathway"/>
    <property type="evidence" value="ECO:0007669"/>
    <property type="project" value="TreeGrafter"/>
</dbReference>
<dbReference type="AlphaFoldDB" id="G0USK4"/>
<dbReference type="CDD" id="cd00827">
    <property type="entry name" value="init_cond_enzymes"/>
    <property type="match status" value="1"/>
</dbReference>
<reference evidence="3" key="1">
    <citation type="journal article" date="2012" name="Proc. Natl. Acad. Sci. U.S.A.">
        <title>Antigenic diversity is generated by distinct evolutionary mechanisms in African trypanosome species.</title>
        <authorList>
            <person name="Jackson A.P."/>
            <person name="Berry A."/>
            <person name="Aslett M."/>
            <person name="Allison H.C."/>
            <person name="Burton P."/>
            <person name="Vavrova-Anderson J."/>
            <person name="Brown R."/>
            <person name="Browne H."/>
            <person name="Corton N."/>
            <person name="Hauser H."/>
            <person name="Gamble J."/>
            <person name="Gilderthorp R."/>
            <person name="Marcello L."/>
            <person name="McQuillan J."/>
            <person name="Otto T.D."/>
            <person name="Quail M.A."/>
            <person name="Sanders M.J."/>
            <person name="van Tonder A."/>
            <person name="Ginger M.L."/>
            <person name="Field M.C."/>
            <person name="Barry J.D."/>
            <person name="Hertz-Fowler C."/>
            <person name="Berriman M."/>
        </authorList>
    </citation>
    <scope>NUCLEOTIDE SEQUENCE</scope>
    <source>
        <strain evidence="3">IL3000</strain>
    </source>
</reference>
<gene>
    <name evidence="3" type="ORF">TCIL3000_8_5930</name>
</gene>
<accession>G0USK4</accession>
<evidence type="ECO:0000313" key="3">
    <source>
        <dbReference type="EMBL" id="CCC92367.1"/>
    </source>
</evidence>
<protein>
    <submittedName>
        <fullName evidence="3">Uncharacterized protein TCIL3000_8_5930</fullName>
    </submittedName>
</protein>
<organism evidence="3">
    <name type="scientific">Trypanosoma congolense (strain IL3000)</name>
    <dbReference type="NCBI Taxonomy" id="1068625"/>
    <lineage>
        <taxon>Eukaryota</taxon>
        <taxon>Discoba</taxon>
        <taxon>Euglenozoa</taxon>
        <taxon>Kinetoplastea</taxon>
        <taxon>Metakinetoplastina</taxon>
        <taxon>Trypanosomatida</taxon>
        <taxon>Trypanosomatidae</taxon>
        <taxon>Trypanosoma</taxon>
        <taxon>Nannomonas</taxon>
    </lineage>
</organism>
<name>G0USK4_TRYCI</name>
<feature type="domain" description="Hydroxymethylglutaryl-coenzyme A synthase N-terminal" evidence="2">
    <location>
        <begin position="9"/>
        <end position="180"/>
    </location>
</feature>
<evidence type="ECO:0000256" key="1">
    <source>
        <dbReference type="ARBA" id="ARBA00022679"/>
    </source>
</evidence>
<dbReference type="GO" id="GO:0006084">
    <property type="term" value="P:acetyl-CoA metabolic process"/>
    <property type="evidence" value="ECO:0007669"/>
    <property type="project" value="TreeGrafter"/>
</dbReference>
<dbReference type="PANTHER" id="PTHR43323">
    <property type="entry name" value="3-HYDROXY-3-METHYLGLUTARYL COENZYME A SYNTHASE"/>
    <property type="match status" value="1"/>
</dbReference>
<dbReference type="InterPro" id="IPR013528">
    <property type="entry name" value="HMG_CoA_synth_N"/>
</dbReference>
<dbReference type="SUPFAM" id="SSF53901">
    <property type="entry name" value="Thiolase-like"/>
    <property type="match status" value="2"/>
</dbReference>
<dbReference type="InterPro" id="IPR016039">
    <property type="entry name" value="Thiolase-like"/>
</dbReference>
<evidence type="ECO:0000259" key="2">
    <source>
        <dbReference type="Pfam" id="PF01154"/>
    </source>
</evidence>